<name>A0A0F9HS12_9ZZZZ</name>
<reference evidence="1" key="1">
    <citation type="journal article" date="2015" name="Nature">
        <title>Complex archaea that bridge the gap between prokaryotes and eukaryotes.</title>
        <authorList>
            <person name="Spang A."/>
            <person name="Saw J.H."/>
            <person name="Jorgensen S.L."/>
            <person name="Zaremba-Niedzwiedzka K."/>
            <person name="Martijn J."/>
            <person name="Lind A.E."/>
            <person name="van Eijk R."/>
            <person name="Schleper C."/>
            <person name="Guy L."/>
            <person name="Ettema T.J."/>
        </authorList>
    </citation>
    <scope>NUCLEOTIDE SEQUENCE</scope>
</reference>
<proteinExistence type="predicted"/>
<organism evidence="1">
    <name type="scientific">marine sediment metagenome</name>
    <dbReference type="NCBI Taxonomy" id="412755"/>
    <lineage>
        <taxon>unclassified sequences</taxon>
        <taxon>metagenomes</taxon>
        <taxon>ecological metagenomes</taxon>
    </lineage>
</organism>
<comment type="caution">
    <text evidence="1">The sequence shown here is derived from an EMBL/GenBank/DDBJ whole genome shotgun (WGS) entry which is preliminary data.</text>
</comment>
<dbReference type="InterPro" id="IPR003615">
    <property type="entry name" value="HNH_nuc"/>
</dbReference>
<dbReference type="EMBL" id="LAZR01014352">
    <property type="protein sequence ID" value="KKM17872.1"/>
    <property type="molecule type" value="Genomic_DNA"/>
</dbReference>
<evidence type="ECO:0000313" key="1">
    <source>
        <dbReference type="EMBL" id="KKM17872.1"/>
    </source>
</evidence>
<sequence length="63" mass="7221">MWADLIKIKDIYIERDKLTAKTGILHHVDHVIPLNGENISGLHVPENLQVVTAKYNLQKSNKF</sequence>
<gene>
    <name evidence="1" type="ORF">LCGC14_1671410</name>
</gene>
<evidence type="ECO:0008006" key="2">
    <source>
        <dbReference type="Google" id="ProtNLM"/>
    </source>
</evidence>
<dbReference type="CDD" id="cd00085">
    <property type="entry name" value="HNHc"/>
    <property type="match status" value="1"/>
</dbReference>
<accession>A0A0F9HS12</accession>
<protein>
    <recommendedName>
        <fullName evidence="2">HNH domain-containing protein</fullName>
    </recommendedName>
</protein>
<dbReference type="AlphaFoldDB" id="A0A0F9HS12"/>